<organism evidence="1">
    <name type="scientific">marine sediment metagenome</name>
    <dbReference type="NCBI Taxonomy" id="412755"/>
    <lineage>
        <taxon>unclassified sequences</taxon>
        <taxon>metagenomes</taxon>
        <taxon>ecological metagenomes</taxon>
    </lineage>
</organism>
<accession>A0A0F9A1S2</accession>
<dbReference type="EMBL" id="LAZR01048388">
    <property type="protein sequence ID" value="KKK92045.1"/>
    <property type="molecule type" value="Genomic_DNA"/>
</dbReference>
<evidence type="ECO:0000313" key="1">
    <source>
        <dbReference type="EMBL" id="KKK92045.1"/>
    </source>
</evidence>
<feature type="non-terminal residue" evidence="1">
    <location>
        <position position="1"/>
    </location>
</feature>
<proteinExistence type="predicted"/>
<gene>
    <name evidence="1" type="ORF">LCGC14_2706820</name>
</gene>
<reference evidence="1" key="1">
    <citation type="journal article" date="2015" name="Nature">
        <title>Complex archaea that bridge the gap between prokaryotes and eukaryotes.</title>
        <authorList>
            <person name="Spang A."/>
            <person name="Saw J.H."/>
            <person name="Jorgensen S.L."/>
            <person name="Zaremba-Niedzwiedzka K."/>
            <person name="Martijn J."/>
            <person name="Lind A.E."/>
            <person name="van Eijk R."/>
            <person name="Schleper C."/>
            <person name="Guy L."/>
            <person name="Ettema T.J."/>
        </authorList>
    </citation>
    <scope>NUCLEOTIDE SEQUENCE</scope>
</reference>
<dbReference type="AlphaFoldDB" id="A0A0F9A1S2"/>
<protein>
    <submittedName>
        <fullName evidence="1">Uncharacterized protein</fullName>
    </submittedName>
</protein>
<name>A0A0F9A1S2_9ZZZZ</name>
<comment type="caution">
    <text evidence="1">The sequence shown here is derived from an EMBL/GenBank/DDBJ whole genome shotgun (WGS) entry which is preliminary data.</text>
</comment>
<sequence length="33" mass="4002">GIDRDYKKDMRETYEKERAISQATIDNQLKEEK</sequence>